<keyword evidence="3" id="KW-0547">Nucleotide-binding</keyword>
<evidence type="ECO:0000256" key="4">
    <source>
        <dbReference type="ARBA" id="ARBA00022840"/>
    </source>
</evidence>
<reference evidence="7 8" key="1">
    <citation type="submission" date="2020-02" db="EMBL/GenBank/DDBJ databases">
        <title>Acidophilic actinobacteria isolated from forest soil.</title>
        <authorList>
            <person name="Golinska P."/>
        </authorList>
    </citation>
    <scope>NUCLEOTIDE SEQUENCE [LARGE SCALE GENOMIC DNA]</scope>
    <source>
        <strain evidence="7 8">NL8</strain>
    </source>
</reference>
<dbReference type="RefSeq" id="WP_212020619.1">
    <property type="nucleotide sequence ID" value="NZ_JAAFYZ010000281.1"/>
</dbReference>
<feature type="compositionally biased region" description="Low complexity" evidence="5">
    <location>
        <begin position="82"/>
        <end position="91"/>
    </location>
</feature>
<feature type="domain" description="ABC transporter" evidence="6">
    <location>
        <begin position="6"/>
        <end position="265"/>
    </location>
</feature>
<name>A0ABS5L5Z7_9ACTN</name>
<evidence type="ECO:0000256" key="2">
    <source>
        <dbReference type="ARBA" id="ARBA00022448"/>
    </source>
</evidence>
<proteinExistence type="inferred from homology"/>
<dbReference type="InterPro" id="IPR027417">
    <property type="entry name" value="P-loop_NTPase"/>
</dbReference>
<feature type="region of interest" description="Disordered" evidence="5">
    <location>
        <begin position="67"/>
        <end position="96"/>
    </location>
</feature>
<dbReference type="InterPro" id="IPR003593">
    <property type="entry name" value="AAA+_ATPase"/>
</dbReference>
<dbReference type="SMART" id="SM00382">
    <property type="entry name" value="AAA"/>
    <property type="match status" value="1"/>
</dbReference>
<evidence type="ECO:0000256" key="3">
    <source>
        <dbReference type="ARBA" id="ARBA00022741"/>
    </source>
</evidence>
<dbReference type="Proteomes" id="UP000730482">
    <property type="component" value="Unassembled WGS sequence"/>
</dbReference>
<sequence length="295" mass="31192">MAEPVLEVSGLRKVFGSQVAVDDVSFTVAAGGSLGVVGESGSGKTTTARIIVGLDHADAGTVRIDGRDRDHAGRKARGADAGRGPSVARSARSGRRAERLARARQVQMVFQDPFLSLDPRLPIGTALTEVLRLHHPDGDHPARVTELLDQVGLGTREATALPRGLSGGQRQRVAIAKALAVEPSVLVLDEAVAALDVSVQAQILNLLADLRAELGIAYVFITHDLGVVRCVTDEVVVMRRGAIVERGATDMVLADPSHSYTRLLLESVPGPGWDPQLITAARRALAEAEAELTPR</sequence>
<evidence type="ECO:0000256" key="1">
    <source>
        <dbReference type="ARBA" id="ARBA00005417"/>
    </source>
</evidence>
<dbReference type="EMBL" id="JAAFYZ010000281">
    <property type="protein sequence ID" value="MBS2553746.1"/>
    <property type="molecule type" value="Genomic_DNA"/>
</dbReference>
<keyword evidence="8" id="KW-1185">Reference proteome</keyword>
<evidence type="ECO:0000259" key="6">
    <source>
        <dbReference type="PROSITE" id="PS50893"/>
    </source>
</evidence>
<dbReference type="PANTHER" id="PTHR43776:SF7">
    <property type="entry name" value="D,D-DIPEPTIDE TRANSPORT ATP-BINDING PROTEIN DDPF-RELATED"/>
    <property type="match status" value="1"/>
</dbReference>
<dbReference type="GO" id="GO:0005524">
    <property type="term" value="F:ATP binding"/>
    <property type="evidence" value="ECO:0007669"/>
    <property type="project" value="UniProtKB-KW"/>
</dbReference>
<organism evidence="7 8">
    <name type="scientific">Catenulispora pinistramenti</name>
    <dbReference type="NCBI Taxonomy" id="2705254"/>
    <lineage>
        <taxon>Bacteria</taxon>
        <taxon>Bacillati</taxon>
        <taxon>Actinomycetota</taxon>
        <taxon>Actinomycetes</taxon>
        <taxon>Catenulisporales</taxon>
        <taxon>Catenulisporaceae</taxon>
        <taxon>Catenulispora</taxon>
    </lineage>
</organism>
<accession>A0ABS5L5Z7</accession>
<dbReference type="Pfam" id="PF00005">
    <property type="entry name" value="ABC_tran"/>
    <property type="match status" value="1"/>
</dbReference>
<dbReference type="InterPro" id="IPR050319">
    <property type="entry name" value="ABC_transp_ATP-bind"/>
</dbReference>
<dbReference type="PROSITE" id="PS50893">
    <property type="entry name" value="ABC_TRANSPORTER_2"/>
    <property type="match status" value="1"/>
</dbReference>
<keyword evidence="2" id="KW-0813">Transport</keyword>
<evidence type="ECO:0000313" key="7">
    <source>
        <dbReference type="EMBL" id="MBS2553746.1"/>
    </source>
</evidence>
<comment type="similarity">
    <text evidence="1">Belongs to the ABC transporter superfamily.</text>
</comment>
<dbReference type="InterPro" id="IPR017871">
    <property type="entry name" value="ABC_transporter-like_CS"/>
</dbReference>
<dbReference type="PANTHER" id="PTHR43776">
    <property type="entry name" value="TRANSPORT ATP-BINDING PROTEIN"/>
    <property type="match status" value="1"/>
</dbReference>
<dbReference type="SUPFAM" id="SSF52540">
    <property type="entry name" value="P-loop containing nucleoside triphosphate hydrolases"/>
    <property type="match status" value="1"/>
</dbReference>
<protein>
    <submittedName>
        <fullName evidence="7">ABC transporter ATP-binding protein</fullName>
    </submittedName>
</protein>
<dbReference type="PROSITE" id="PS00211">
    <property type="entry name" value="ABC_TRANSPORTER_1"/>
    <property type="match status" value="1"/>
</dbReference>
<evidence type="ECO:0000256" key="5">
    <source>
        <dbReference type="SAM" id="MobiDB-lite"/>
    </source>
</evidence>
<dbReference type="CDD" id="cd03257">
    <property type="entry name" value="ABC_NikE_OppD_transporters"/>
    <property type="match status" value="1"/>
</dbReference>
<dbReference type="InterPro" id="IPR003439">
    <property type="entry name" value="ABC_transporter-like_ATP-bd"/>
</dbReference>
<gene>
    <name evidence="7" type="ORF">KGQ19_43530</name>
</gene>
<comment type="caution">
    <text evidence="7">The sequence shown here is derived from an EMBL/GenBank/DDBJ whole genome shotgun (WGS) entry which is preliminary data.</text>
</comment>
<dbReference type="Gene3D" id="3.40.50.300">
    <property type="entry name" value="P-loop containing nucleotide triphosphate hydrolases"/>
    <property type="match status" value="1"/>
</dbReference>
<keyword evidence="4 7" id="KW-0067">ATP-binding</keyword>
<feature type="compositionally biased region" description="Basic and acidic residues" evidence="5">
    <location>
        <begin position="67"/>
        <end position="80"/>
    </location>
</feature>
<evidence type="ECO:0000313" key="8">
    <source>
        <dbReference type="Proteomes" id="UP000730482"/>
    </source>
</evidence>